<reference evidence="10" key="3">
    <citation type="submission" date="2025-09" db="UniProtKB">
        <authorList>
            <consortium name="Ensembl"/>
        </authorList>
    </citation>
    <scope>IDENTIFICATION</scope>
</reference>
<name>A0A452R8T6_URSAM</name>
<dbReference type="GO" id="GO:0031333">
    <property type="term" value="P:negative regulation of protein-containing complex assembly"/>
    <property type="evidence" value="ECO:0007669"/>
    <property type="project" value="Ensembl"/>
</dbReference>
<accession>A0A452R8T6</accession>
<dbReference type="GO" id="GO:0048264">
    <property type="term" value="P:determination of ventral identity"/>
    <property type="evidence" value="ECO:0007669"/>
    <property type="project" value="TreeGrafter"/>
</dbReference>
<evidence type="ECO:0000256" key="6">
    <source>
        <dbReference type="ARBA" id="ARBA00081759"/>
    </source>
</evidence>
<dbReference type="InterPro" id="IPR036818">
    <property type="entry name" value="AIDA_N_sf"/>
</dbReference>
<evidence type="ECO:0000256" key="4">
    <source>
        <dbReference type="ARBA" id="ARBA00063834"/>
    </source>
</evidence>
<evidence type="ECO:0000256" key="8">
    <source>
        <dbReference type="SAM" id="MobiDB-lite"/>
    </source>
</evidence>
<feature type="region of interest" description="Disordered" evidence="8">
    <location>
        <begin position="48"/>
        <end position="67"/>
    </location>
</feature>
<dbReference type="FunFam" id="1.20.120.360:FF:000001">
    <property type="entry name" value="Axin interactor, dorsalization-associated protein"/>
    <property type="match status" value="1"/>
</dbReference>
<dbReference type="Pfam" id="PF08910">
    <property type="entry name" value="Aida_N"/>
    <property type="match status" value="1"/>
</dbReference>
<reference evidence="10" key="2">
    <citation type="submission" date="2025-08" db="UniProtKB">
        <authorList>
            <consortium name="Ensembl"/>
        </authorList>
    </citation>
    <scope>IDENTIFICATION</scope>
</reference>
<evidence type="ECO:0000313" key="11">
    <source>
        <dbReference type="Proteomes" id="UP000291022"/>
    </source>
</evidence>
<evidence type="ECO:0000256" key="3">
    <source>
        <dbReference type="ARBA" id="ARBA00059715"/>
    </source>
</evidence>
<dbReference type="GO" id="GO:0035091">
    <property type="term" value="F:phosphatidylinositol binding"/>
    <property type="evidence" value="ECO:0007669"/>
    <property type="project" value="TreeGrafter"/>
</dbReference>
<dbReference type="GO" id="GO:0005737">
    <property type="term" value="C:cytoplasm"/>
    <property type="evidence" value="ECO:0007669"/>
    <property type="project" value="Ensembl"/>
</dbReference>
<dbReference type="GO" id="GO:0019904">
    <property type="term" value="F:protein domain specific binding"/>
    <property type="evidence" value="ECO:0007669"/>
    <property type="project" value="Ensembl"/>
</dbReference>
<dbReference type="Pfam" id="PF14186">
    <property type="entry name" value="Aida_C2"/>
    <property type="match status" value="1"/>
</dbReference>
<keyword evidence="2" id="KW-0217">Developmental protein</keyword>
<dbReference type="InterPro" id="IPR023421">
    <property type="entry name" value="AIDA_N"/>
</dbReference>
<dbReference type="FunFam" id="2.60.40.150:FF:000059">
    <property type="entry name" value="Axin interactor, dorsalization-associated protein"/>
    <property type="match status" value="1"/>
</dbReference>
<dbReference type="STRING" id="9643.ENSUAMP00000015112"/>
<gene>
    <name evidence="10" type="primary">AIDA</name>
</gene>
<evidence type="ECO:0000256" key="1">
    <source>
        <dbReference type="ARBA" id="ARBA00007205"/>
    </source>
</evidence>
<dbReference type="PROSITE" id="PS51911">
    <property type="entry name" value="C2_AIDA"/>
    <property type="match status" value="1"/>
</dbReference>
<dbReference type="Ensembl" id="ENSUAMT00000016949.1">
    <property type="protein sequence ID" value="ENSUAMP00000015112.1"/>
    <property type="gene ID" value="ENSUAMG00000012133.1"/>
</dbReference>
<evidence type="ECO:0000256" key="2">
    <source>
        <dbReference type="ARBA" id="ARBA00022473"/>
    </source>
</evidence>
<evidence type="ECO:0000313" key="10">
    <source>
        <dbReference type="Ensembl" id="ENSUAMP00000015112.1"/>
    </source>
</evidence>
<dbReference type="Gene3D" id="2.60.40.150">
    <property type="entry name" value="C2 domain"/>
    <property type="match status" value="1"/>
</dbReference>
<dbReference type="AlphaFoldDB" id="A0A452R8T6"/>
<dbReference type="OMA" id="KLHAAWC"/>
<comment type="function">
    <text evidence="3">Acts as a ventralizing factor during embryogenesis. Inhibits axin-mediated JNK activation by binding axin and disrupting axin homodimerization. This in turn antagonizes a Wnt/beta-catenin-independent dorsalization pathway activated by AXIN/JNK-signaling.</text>
</comment>
<dbReference type="Proteomes" id="UP000291022">
    <property type="component" value="Unassembled WGS sequence"/>
</dbReference>
<sequence>MSEVTRSLLQRWGASFRRGADFDSWGQLVEAIDEYQILARHLQKEAQAQHNNSEFTEEQKSTQSQEEFKLEDLKKLEPILKNILTYNKEFPFDVQPVPLRARLCVQYLLSSCSWSSLFAFLFSGTLLPRLPSEPGMTSLTIRIEKIGLKDAGQCIDPYITVSVKDLNGIDLTPVQDTPVASRKEDTYVHFNVDIELQKHVEKLTKGAAIFFEFKHYKPKKRFTSTKCFAFMEMDEIKAGPMVIELYKKPTDFKRKKLQLLTKKPLYLHLHQTLHKE</sequence>
<keyword evidence="11" id="KW-1185">Reference proteome</keyword>
<evidence type="ECO:0000256" key="7">
    <source>
        <dbReference type="PROSITE-ProRule" id="PRU01259"/>
    </source>
</evidence>
<dbReference type="GeneTree" id="ENSGT00390000016465"/>
<dbReference type="SUPFAM" id="SSF109779">
    <property type="entry name" value="Domain from hypothetical 2610208m17rik protein"/>
    <property type="match status" value="1"/>
</dbReference>
<comment type="similarity">
    <text evidence="1 7">Belongs to the AIDA family.</text>
</comment>
<dbReference type="PANTHER" id="PTHR28654">
    <property type="entry name" value="AXIN INTERACTOR, DORSALIZATION-ASSOCIATED PROTEIN"/>
    <property type="match status" value="1"/>
</dbReference>
<evidence type="ECO:0000256" key="5">
    <source>
        <dbReference type="ARBA" id="ARBA00070934"/>
    </source>
</evidence>
<dbReference type="InterPro" id="IPR025939">
    <property type="entry name" value="Aida_C"/>
</dbReference>
<protein>
    <recommendedName>
        <fullName evidence="5">Axin interactor, dorsalization-associated protein</fullName>
    </recommendedName>
    <alternativeName>
        <fullName evidence="6">Axin interaction partner and dorsalization antagonist</fullName>
    </alternativeName>
</protein>
<dbReference type="GO" id="GO:0046329">
    <property type="term" value="P:negative regulation of JNK cascade"/>
    <property type="evidence" value="ECO:0007669"/>
    <property type="project" value="Ensembl"/>
</dbReference>
<evidence type="ECO:0000259" key="9">
    <source>
        <dbReference type="PROSITE" id="PS51911"/>
    </source>
</evidence>
<proteinExistence type="inferred from homology"/>
<dbReference type="PANTHER" id="PTHR28654:SF1">
    <property type="entry name" value="AXIN INTERACTOR, DORSALIZATION-ASSOCIATED PROTEIN"/>
    <property type="match status" value="1"/>
</dbReference>
<feature type="domain" description="C2 Aida-type" evidence="9">
    <location>
        <begin position="127"/>
        <end position="274"/>
    </location>
</feature>
<comment type="subunit">
    <text evidence="4">Interacts with AXIN1.</text>
</comment>
<organism evidence="10 11">
    <name type="scientific">Ursus americanus</name>
    <name type="common">American black bear</name>
    <name type="synonym">Euarctos americanus</name>
    <dbReference type="NCBI Taxonomy" id="9643"/>
    <lineage>
        <taxon>Eukaryota</taxon>
        <taxon>Metazoa</taxon>
        <taxon>Chordata</taxon>
        <taxon>Craniata</taxon>
        <taxon>Vertebrata</taxon>
        <taxon>Euteleostomi</taxon>
        <taxon>Mammalia</taxon>
        <taxon>Eutheria</taxon>
        <taxon>Laurasiatheria</taxon>
        <taxon>Carnivora</taxon>
        <taxon>Caniformia</taxon>
        <taxon>Ursidae</taxon>
        <taxon>Ursus</taxon>
    </lineage>
</organism>
<reference evidence="11" key="1">
    <citation type="submission" date="2016-06" db="EMBL/GenBank/DDBJ databases">
        <title>De novo assembly and RNA-Seq shows season-dependent expression and editing in black bear kidneys.</title>
        <authorList>
            <person name="Korstanje R."/>
            <person name="Srivastava A."/>
            <person name="Sarsani V.K."/>
            <person name="Sheehan S.M."/>
            <person name="Seger R.L."/>
            <person name="Barter M.E."/>
            <person name="Lindqvist C."/>
            <person name="Brody L.C."/>
            <person name="Mullikin J.C."/>
        </authorList>
    </citation>
    <scope>NUCLEOTIDE SEQUENCE [LARGE SCALE GENOMIC DNA]</scope>
</reference>
<dbReference type="Gene3D" id="1.20.120.360">
    <property type="entry name" value="Axin interactor, dorsalization-associated protein, N-terminal domain"/>
    <property type="match status" value="2"/>
</dbReference>
<dbReference type="GO" id="GO:0016020">
    <property type="term" value="C:membrane"/>
    <property type="evidence" value="ECO:0007669"/>
    <property type="project" value="TreeGrafter"/>
</dbReference>
<dbReference type="InterPro" id="IPR035892">
    <property type="entry name" value="C2_domain_sf"/>
</dbReference>